<dbReference type="GO" id="GO:0003735">
    <property type="term" value="F:structural constituent of ribosome"/>
    <property type="evidence" value="ECO:0007669"/>
    <property type="project" value="InterPro"/>
</dbReference>
<dbReference type="NCBIfam" id="TIGR00001">
    <property type="entry name" value="rpmI_bact"/>
    <property type="match status" value="1"/>
</dbReference>
<dbReference type="PRINTS" id="PR00064">
    <property type="entry name" value="RIBOSOMALL35"/>
</dbReference>
<name>A0A0G7ZMU8_9MOLU</name>
<organism evidence="7 8">
    <name type="scientific">Candidatus Hepatoplasma crinochetorum</name>
    <dbReference type="NCBI Taxonomy" id="295596"/>
    <lineage>
        <taxon>Bacteria</taxon>
        <taxon>Bacillati</taxon>
        <taxon>Mycoplasmatota</taxon>
        <taxon>Mollicutes</taxon>
        <taxon>Candidatus Hepatoplasmataceae</taxon>
        <taxon>Candidatus Hepatoplasma</taxon>
    </lineage>
</organism>
<dbReference type="InterPro" id="IPR037229">
    <property type="entry name" value="Ribosomal_bL35_sf"/>
</dbReference>
<protein>
    <recommendedName>
        <fullName evidence="4">Large ribosomal subunit protein bL35</fullName>
    </recommendedName>
</protein>
<dbReference type="EMBL" id="CWGI01000001">
    <property type="protein sequence ID" value="CRX36896.1"/>
    <property type="molecule type" value="Genomic_DNA"/>
</dbReference>
<feature type="compositionally biased region" description="Basic and acidic residues" evidence="6">
    <location>
        <begin position="52"/>
        <end position="62"/>
    </location>
</feature>
<keyword evidence="2 4" id="KW-0689">Ribosomal protein</keyword>
<dbReference type="SUPFAM" id="SSF143034">
    <property type="entry name" value="L35p-like"/>
    <property type="match status" value="1"/>
</dbReference>
<dbReference type="GO" id="GO:0006412">
    <property type="term" value="P:translation"/>
    <property type="evidence" value="ECO:0007669"/>
    <property type="project" value="UniProtKB-UniRule"/>
</dbReference>
<dbReference type="Pfam" id="PF01632">
    <property type="entry name" value="Ribosomal_L35p"/>
    <property type="match status" value="1"/>
</dbReference>
<evidence type="ECO:0000256" key="2">
    <source>
        <dbReference type="ARBA" id="ARBA00022980"/>
    </source>
</evidence>
<dbReference type="InterPro" id="IPR018265">
    <property type="entry name" value="Ribosomal_bL35_CS"/>
</dbReference>
<proteinExistence type="inferred from homology"/>
<keyword evidence="3 4" id="KW-0687">Ribonucleoprotein</keyword>
<keyword evidence="8" id="KW-1185">Reference proteome</keyword>
<reference evidence="8" key="1">
    <citation type="submission" date="2015-05" db="EMBL/GenBank/DDBJ databases">
        <authorList>
            <person name="Collingro A."/>
        </authorList>
    </citation>
    <scope>NUCLEOTIDE SEQUENCE [LARGE SCALE GENOMIC DNA]</scope>
    <source>
        <strain evidence="8">Ps</strain>
    </source>
</reference>
<evidence type="ECO:0000256" key="4">
    <source>
        <dbReference type="HAMAP-Rule" id="MF_00514"/>
    </source>
</evidence>
<evidence type="ECO:0000313" key="8">
    <source>
        <dbReference type="Proteomes" id="UP000242141"/>
    </source>
</evidence>
<dbReference type="PROSITE" id="PS00936">
    <property type="entry name" value="RIBOSOMAL_L35"/>
    <property type="match status" value="1"/>
</dbReference>
<feature type="region of interest" description="Disordered" evidence="6">
    <location>
        <begin position="1"/>
        <end position="62"/>
    </location>
</feature>
<dbReference type="Proteomes" id="UP000242141">
    <property type="component" value="Unassembled WGS sequence"/>
</dbReference>
<comment type="similarity">
    <text evidence="1 4 5">Belongs to the bacterial ribosomal protein bL35 family.</text>
</comment>
<dbReference type="AlphaFoldDB" id="A0A0G7ZMU8"/>
<dbReference type="InterPro" id="IPR001706">
    <property type="entry name" value="Ribosomal_bL35"/>
</dbReference>
<evidence type="ECO:0000256" key="5">
    <source>
        <dbReference type="RuleBase" id="RU000568"/>
    </source>
</evidence>
<dbReference type="HAMAP" id="MF_00514">
    <property type="entry name" value="Ribosomal_bL35"/>
    <property type="match status" value="1"/>
</dbReference>
<gene>
    <name evidence="4" type="primary">rpmI</name>
    <name evidence="7" type="ORF">HEPPS_00950</name>
</gene>
<evidence type="ECO:0000313" key="7">
    <source>
        <dbReference type="EMBL" id="CRX36896.1"/>
    </source>
</evidence>
<dbReference type="GO" id="GO:1990904">
    <property type="term" value="C:ribonucleoprotein complex"/>
    <property type="evidence" value="ECO:0007669"/>
    <property type="project" value="UniProtKB-KW"/>
</dbReference>
<evidence type="ECO:0000256" key="3">
    <source>
        <dbReference type="ARBA" id="ARBA00023274"/>
    </source>
</evidence>
<accession>A0A0G7ZMU8</accession>
<evidence type="ECO:0000256" key="6">
    <source>
        <dbReference type="SAM" id="MobiDB-lite"/>
    </source>
</evidence>
<evidence type="ECO:0000256" key="1">
    <source>
        <dbReference type="ARBA" id="ARBA00006598"/>
    </source>
</evidence>
<dbReference type="Gene3D" id="4.10.410.60">
    <property type="match status" value="1"/>
</dbReference>
<dbReference type="GO" id="GO:0005840">
    <property type="term" value="C:ribosome"/>
    <property type="evidence" value="ECO:0007669"/>
    <property type="project" value="UniProtKB-KW"/>
</dbReference>
<sequence>MPKQKSKSSLNKRIKVRKSGSIKRGKAKTSHLFANKSTKNKRQARKGTNMSDADKKRYKDLI</sequence>
<feature type="compositionally biased region" description="Basic residues" evidence="6">
    <location>
        <begin position="1"/>
        <end position="29"/>
    </location>
</feature>
<dbReference type="InterPro" id="IPR021137">
    <property type="entry name" value="Ribosomal_bL35-like"/>
</dbReference>